<dbReference type="GO" id="GO:0015276">
    <property type="term" value="F:ligand-gated monoatomic ion channel activity"/>
    <property type="evidence" value="ECO:0007669"/>
    <property type="project" value="InterPro"/>
</dbReference>
<organism evidence="14 15">
    <name type="scientific">Bemisia tabaci</name>
    <name type="common">Sweetpotato whitefly</name>
    <name type="synonym">Aleurodes tabaci</name>
    <dbReference type="NCBI Taxonomy" id="7038"/>
    <lineage>
        <taxon>Eukaryota</taxon>
        <taxon>Metazoa</taxon>
        <taxon>Ecdysozoa</taxon>
        <taxon>Arthropoda</taxon>
        <taxon>Hexapoda</taxon>
        <taxon>Insecta</taxon>
        <taxon>Pterygota</taxon>
        <taxon>Neoptera</taxon>
        <taxon>Paraneoptera</taxon>
        <taxon>Hemiptera</taxon>
        <taxon>Sternorrhyncha</taxon>
        <taxon>Aleyrodoidea</taxon>
        <taxon>Aleyrodidae</taxon>
        <taxon>Aleyrodinae</taxon>
        <taxon>Bemisia</taxon>
    </lineage>
</organism>
<evidence type="ECO:0000256" key="12">
    <source>
        <dbReference type="SAM" id="Phobius"/>
    </source>
</evidence>
<keyword evidence="11" id="KW-0407">Ion channel</keyword>
<keyword evidence="5 12" id="KW-1133">Transmembrane helix</keyword>
<evidence type="ECO:0000313" key="15">
    <source>
        <dbReference type="Proteomes" id="UP001152759"/>
    </source>
</evidence>
<dbReference type="Proteomes" id="UP001152759">
    <property type="component" value="Chromosome 1"/>
</dbReference>
<evidence type="ECO:0000259" key="13">
    <source>
        <dbReference type="SMART" id="SM00918"/>
    </source>
</evidence>
<sequence>MGPRKIVVGEPTPSLNLSPLESDTFTQLKQSLNWTRMISRNFTRMIRTTKKVAESQSVELFLAKVTEFRNVSGFIMNLYTRIGPLFITTRSSAFGADPLAKLVIVVVGDELNVWDLVNKQSDETLWSSTCYYIVVAASIPPDILDLFQAFWNGYFVHNIIFYPTDGTELVSVYNPFKNSSQVTRIQMRNIRAIRSSFVKKMSDLNGYPLRVSIFHTRTKALPLGNGSYSGRDGFLLSTLARRMNFKPVISEPKDGLRYGFKAENGSYTGMLGDLIYDRVDISFNSVFIKDYETTKIQFTRPIDFDKMCLVVAKSGLRSHWEGMFLAFSSEMWLALFIAYLCSISFWSFLRRINSGEYSIVTTILDLYRIFMMFPIAKIPNIQSERIAVASFLWFSLSTATIFQASMVKFLSHPSYRPDINTLKEVAEKNFPVIIGSENLKETFESPEPVMKKLHDNLEVVTDRNMDLLGKVAEEGNSAAMGREKNLEEKIATDYVKNNIILLHIVAECPKAYHIAYMLPHASPFLDPINKVIAIFVESGIIHSWYIHATPVRPLSDYHKFSETYKPLTMSNVVIAFVIIGLGSMLSVFTMAAEIVVHRVYGSGWRESSEKKQVTISKLHRRSQIVYEMTRKRFKPFKVASTDKKGS</sequence>
<proteinExistence type="predicted"/>
<keyword evidence="6" id="KW-0406">Ion transport</keyword>
<evidence type="ECO:0000313" key="14">
    <source>
        <dbReference type="EMBL" id="CAH0381813.1"/>
    </source>
</evidence>
<evidence type="ECO:0000256" key="4">
    <source>
        <dbReference type="ARBA" id="ARBA00022692"/>
    </source>
</evidence>
<feature type="transmembrane region" description="Helical" evidence="12">
    <location>
        <begin position="572"/>
        <end position="596"/>
    </location>
</feature>
<dbReference type="EMBL" id="OU963862">
    <property type="protein sequence ID" value="CAH0381813.1"/>
    <property type="molecule type" value="Genomic_DNA"/>
</dbReference>
<keyword evidence="3" id="KW-1003">Cell membrane</keyword>
<gene>
    <name evidence="14" type="ORF">BEMITA_LOCUS1428</name>
</gene>
<evidence type="ECO:0000256" key="2">
    <source>
        <dbReference type="ARBA" id="ARBA00022448"/>
    </source>
</evidence>
<dbReference type="SMART" id="SM00918">
    <property type="entry name" value="Lig_chan-Glu_bd"/>
    <property type="match status" value="1"/>
</dbReference>
<dbReference type="SUPFAM" id="SSF53850">
    <property type="entry name" value="Periplasmic binding protein-like II"/>
    <property type="match status" value="1"/>
</dbReference>
<feature type="domain" description="Ionotropic glutamate receptor L-glutamate and glycine-binding" evidence="13">
    <location>
        <begin position="212"/>
        <end position="276"/>
    </location>
</feature>
<feature type="transmembrane region" description="Helical" evidence="12">
    <location>
        <begin position="323"/>
        <end position="345"/>
    </location>
</feature>
<evidence type="ECO:0000256" key="3">
    <source>
        <dbReference type="ARBA" id="ARBA00022475"/>
    </source>
</evidence>
<keyword evidence="8" id="KW-0675">Receptor</keyword>
<evidence type="ECO:0000256" key="8">
    <source>
        <dbReference type="ARBA" id="ARBA00023170"/>
    </source>
</evidence>
<keyword evidence="2" id="KW-0813">Transport</keyword>
<evidence type="ECO:0000256" key="10">
    <source>
        <dbReference type="ARBA" id="ARBA00023286"/>
    </source>
</evidence>
<evidence type="ECO:0000256" key="6">
    <source>
        <dbReference type="ARBA" id="ARBA00023065"/>
    </source>
</evidence>
<evidence type="ECO:0000256" key="9">
    <source>
        <dbReference type="ARBA" id="ARBA00023180"/>
    </source>
</evidence>
<dbReference type="PANTHER" id="PTHR42643">
    <property type="entry name" value="IONOTROPIC RECEPTOR 20A-RELATED"/>
    <property type="match status" value="1"/>
</dbReference>
<dbReference type="Gene3D" id="1.10.287.70">
    <property type="match status" value="1"/>
</dbReference>
<keyword evidence="10" id="KW-1071">Ligand-gated ion channel</keyword>
<evidence type="ECO:0000256" key="11">
    <source>
        <dbReference type="ARBA" id="ARBA00023303"/>
    </source>
</evidence>
<keyword evidence="7 12" id="KW-0472">Membrane</keyword>
<dbReference type="InterPro" id="IPR052192">
    <property type="entry name" value="Insect_Ionotropic_Sensory_Rcpt"/>
</dbReference>
<accession>A0A9P0EWI8</accession>
<protein>
    <recommendedName>
        <fullName evidence="13">Ionotropic glutamate receptor L-glutamate and glycine-binding domain-containing protein</fullName>
    </recommendedName>
</protein>
<dbReference type="PANTHER" id="PTHR42643:SF38">
    <property type="entry name" value="IONOTROPIC RECEPTOR 100A"/>
    <property type="match status" value="1"/>
</dbReference>
<keyword evidence="15" id="KW-1185">Reference proteome</keyword>
<evidence type="ECO:0000256" key="7">
    <source>
        <dbReference type="ARBA" id="ARBA00023136"/>
    </source>
</evidence>
<evidence type="ECO:0000256" key="5">
    <source>
        <dbReference type="ARBA" id="ARBA00022989"/>
    </source>
</evidence>
<dbReference type="AlphaFoldDB" id="A0A9P0EWI8"/>
<dbReference type="Gene3D" id="3.40.190.10">
    <property type="entry name" value="Periplasmic binding protein-like II"/>
    <property type="match status" value="1"/>
</dbReference>
<dbReference type="GO" id="GO:0005886">
    <property type="term" value="C:plasma membrane"/>
    <property type="evidence" value="ECO:0007669"/>
    <property type="project" value="UniProtKB-SubCell"/>
</dbReference>
<keyword evidence="4 12" id="KW-0812">Transmembrane</keyword>
<dbReference type="InterPro" id="IPR019594">
    <property type="entry name" value="Glu/Gly-bd"/>
</dbReference>
<reference evidence="14" key="1">
    <citation type="submission" date="2021-12" db="EMBL/GenBank/DDBJ databases">
        <authorList>
            <person name="King R."/>
        </authorList>
    </citation>
    <scope>NUCLEOTIDE SEQUENCE</scope>
</reference>
<evidence type="ECO:0000256" key="1">
    <source>
        <dbReference type="ARBA" id="ARBA00004651"/>
    </source>
</evidence>
<keyword evidence="9" id="KW-0325">Glycoprotein</keyword>
<comment type="subcellular location">
    <subcellularLocation>
        <location evidence="1">Cell membrane</location>
        <topology evidence="1">Multi-pass membrane protein</topology>
    </subcellularLocation>
</comment>
<name>A0A9P0EWI8_BEMTA</name>